<dbReference type="InterPro" id="IPR010918">
    <property type="entry name" value="PurM-like_C_dom"/>
</dbReference>
<dbReference type="PANTHER" id="PTHR30303:SF4">
    <property type="entry name" value="HYDROGENASE EXPRESSION_FORMATION PROTEIN HYPE"/>
    <property type="match status" value="1"/>
</dbReference>
<dbReference type="EMBL" id="CACRST010000019">
    <property type="protein sequence ID" value="VYT17694.1"/>
    <property type="molecule type" value="Genomic_DNA"/>
</dbReference>
<feature type="domain" description="PurM-like C-terminal" evidence="1">
    <location>
        <begin position="116"/>
        <end position="198"/>
    </location>
</feature>
<sequence length="244" mass="27527">MKLGQKAMEALKSEVTGFLNEGDELVVAGSIALMGTALIVQKEKEFLKQFFSEGFLWDAERGNQLYSAYETEALTDVLRDACWEEISETWISRIKETPVWKELKGMGAKALYPLNSGGILAGIWKMAEVSDVGLHVDLRKIPVRQETIEICERFDLNPYKLFSGGSLLIGTRKGEAMVRFFQEKGIPSAIVGSVDKGNDRLLYSKGITRYLERPSQDELTRFSWGEKWKSSGRQPGRKEETKEC</sequence>
<dbReference type="AlphaFoldDB" id="A0A6N2UH11"/>
<dbReference type="Gene3D" id="3.90.650.10">
    <property type="entry name" value="PurM-like C-terminal domain"/>
    <property type="match status" value="1"/>
</dbReference>
<dbReference type="InterPro" id="IPR011854">
    <property type="entry name" value="HypE"/>
</dbReference>
<dbReference type="SUPFAM" id="SSF56042">
    <property type="entry name" value="PurM C-terminal domain-like"/>
    <property type="match status" value="1"/>
</dbReference>
<reference evidence="2" key="1">
    <citation type="submission" date="2019-11" db="EMBL/GenBank/DDBJ databases">
        <authorList>
            <person name="Feng L."/>
        </authorList>
    </citation>
    <scope>NUCLEOTIDE SEQUENCE</scope>
    <source>
        <strain evidence="2">BgluceraseaLFYP119</strain>
    </source>
</reference>
<dbReference type="RefSeq" id="WP_156354572.1">
    <property type="nucleotide sequence ID" value="NZ_CACRST010000019.1"/>
</dbReference>
<gene>
    <name evidence="2" type="ORF">BGLFYP119_02120</name>
</gene>
<dbReference type="Pfam" id="PF02769">
    <property type="entry name" value="AIRS_C"/>
    <property type="match status" value="1"/>
</dbReference>
<dbReference type="InterPro" id="IPR036676">
    <property type="entry name" value="PurM-like_C_sf"/>
</dbReference>
<proteinExistence type="predicted"/>
<dbReference type="GO" id="GO:0051604">
    <property type="term" value="P:protein maturation"/>
    <property type="evidence" value="ECO:0007669"/>
    <property type="project" value="TreeGrafter"/>
</dbReference>
<evidence type="ECO:0000313" key="2">
    <source>
        <dbReference type="EMBL" id="VYT17694.1"/>
    </source>
</evidence>
<name>A0A6N2UH11_9FIRM</name>
<dbReference type="PANTHER" id="PTHR30303">
    <property type="entry name" value="HYDROGENASE ISOENZYMES FORMATION PROTEIN HYPE"/>
    <property type="match status" value="1"/>
</dbReference>
<organism evidence="2">
    <name type="scientific">Blautia glucerasea</name>
    <dbReference type="NCBI Taxonomy" id="536633"/>
    <lineage>
        <taxon>Bacteria</taxon>
        <taxon>Bacillati</taxon>
        <taxon>Bacillota</taxon>
        <taxon>Clostridia</taxon>
        <taxon>Lachnospirales</taxon>
        <taxon>Lachnospiraceae</taxon>
        <taxon>Blautia</taxon>
    </lineage>
</organism>
<evidence type="ECO:0000259" key="1">
    <source>
        <dbReference type="Pfam" id="PF02769"/>
    </source>
</evidence>
<accession>A0A6N2UH11</accession>
<protein>
    <recommendedName>
        <fullName evidence="1">PurM-like C-terminal domain-containing protein</fullName>
    </recommendedName>
</protein>